<name>A0A814JBC9_9BILA</name>
<comment type="caution">
    <text evidence="5">The sequence shown here is derived from an EMBL/GenBank/DDBJ whole genome shotgun (WGS) entry which is preliminary data.</text>
</comment>
<dbReference type="FunFam" id="1.10.238.10:FF:000001">
    <property type="entry name" value="Calmodulin 1"/>
    <property type="match status" value="1"/>
</dbReference>
<dbReference type="PANTHER" id="PTHR23048">
    <property type="entry name" value="MYOSIN LIGHT CHAIN 1, 3"/>
    <property type="match status" value="1"/>
</dbReference>
<dbReference type="Gene3D" id="1.10.238.10">
    <property type="entry name" value="EF-hand"/>
    <property type="match status" value="2"/>
</dbReference>
<protein>
    <recommendedName>
        <fullName evidence="4">EF-hand domain-containing protein</fullName>
    </recommendedName>
</protein>
<evidence type="ECO:0000313" key="5">
    <source>
        <dbReference type="EMBL" id="CAF1035220.1"/>
    </source>
</evidence>
<feature type="domain" description="EF-hand" evidence="4">
    <location>
        <begin position="83"/>
        <end position="118"/>
    </location>
</feature>
<dbReference type="EMBL" id="CAJNOL010000374">
    <property type="protein sequence ID" value="CAF1035220.1"/>
    <property type="molecule type" value="Genomic_DNA"/>
</dbReference>
<sequence length="160" mass="18344">MADLPSDKVDEAKQVFEVFDKKYEGKVDSYYIGDMLRSLGLYPTQAECEKRGQTKKTGEKTLKVEEFLPIYSEFYKMPAKNFGTYEDFMEGLKLFDKESNGLMSLAELTQVLVAMAEKLEPRIVEEILRSTNTKDDAEGMFNYEVFVRALLQGPFPNEST</sequence>
<dbReference type="InterPro" id="IPR011992">
    <property type="entry name" value="EF-hand-dom_pair"/>
</dbReference>
<feature type="domain" description="EF-hand" evidence="4">
    <location>
        <begin position="7"/>
        <end position="42"/>
    </location>
</feature>
<dbReference type="AlphaFoldDB" id="A0A814JBC9"/>
<dbReference type="GO" id="GO:0005859">
    <property type="term" value="C:muscle myosin complex"/>
    <property type="evidence" value="ECO:0007669"/>
    <property type="project" value="TreeGrafter"/>
</dbReference>
<organism evidence="5 6">
    <name type="scientific">Rotaria sordida</name>
    <dbReference type="NCBI Taxonomy" id="392033"/>
    <lineage>
        <taxon>Eukaryota</taxon>
        <taxon>Metazoa</taxon>
        <taxon>Spiralia</taxon>
        <taxon>Gnathifera</taxon>
        <taxon>Rotifera</taxon>
        <taxon>Eurotatoria</taxon>
        <taxon>Bdelloidea</taxon>
        <taxon>Philodinida</taxon>
        <taxon>Philodinidae</taxon>
        <taxon>Rotaria</taxon>
    </lineage>
</organism>
<dbReference type="PROSITE" id="PS50222">
    <property type="entry name" value="EF_HAND_2"/>
    <property type="match status" value="2"/>
</dbReference>
<keyword evidence="2" id="KW-0518">Myosin</keyword>
<dbReference type="PANTHER" id="PTHR23048:SF33">
    <property type="entry name" value="MYOSIN LIGHT CHAIN ALKALI"/>
    <property type="match status" value="1"/>
</dbReference>
<gene>
    <name evidence="5" type="ORF">JXQ802_LOCUS15856</name>
</gene>
<keyword evidence="3" id="KW-0505">Motor protein</keyword>
<dbReference type="InterPro" id="IPR050230">
    <property type="entry name" value="CALM/Myosin/TropC-like"/>
</dbReference>
<keyword evidence="6" id="KW-1185">Reference proteome</keyword>
<proteinExistence type="predicted"/>
<keyword evidence="1" id="KW-0677">Repeat</keyword>
<accession>A0A814JBC9</accession>
<dbReference type="SUPFAM" id="SSF47473">
    <property type="entry name" value="EF-hand"/>
    <property type="match status" value="1"/>
</dbReference>
<dbReference type="Proteomes" id="UP000663870">
    <property type="component" value="Unassembled WGS sequence"/>
</dbReference>
<dbReference type="GO" id="GO:0005509">
    <property type="term" value="F:calcium ion binding"/>
    <property type="evidence" value="ECO:0007669"/>
    <property type="project" value="InterPro"/>
</dbReference>
<evidence type="ECO:0000256" key="3">
    <source>
        <dbReference type="ARBA" id="ARBA00023175"/>
    </source>
</evidence>
<evidence type="ECO:0000256" key="1">
    <source>
        <dbReference type="ARBA" id="ARBA00022737"/>
    </source>
</evidence>
<dbReference type="InterPro" id="IPR002048">
    <property type="entry name" value="EF_hand_dom"/>
</dbReference>
<evidence type="ECO:0000313" key="6">
    <source>
        <dbReference type="Proteomes" id="UP000663870"/>
    </source>
</evidence>
<evidence type="ECO:0000256" key="2">
    <source>
        <dbReference type="ARBA" id="ARBA00023123"/>
    </source>
</evidence>
<reference evidence="5" key="1">
    <citation type="submission" date="2021-02" db="EMBL/GenBank/DDBJ databases">
        <authorList>
            <person name="Nowell W R."/>
        </authorList>
    </citation>
    <scope>NUCLEOTIDE SEQUENCE</scope>
</reference>
<evidence type="ECO:0000259" key="4">
    <source>
        <dbReference type="PROSITE" id="PS50222"/>
    </source>
</evidence>